<dbReference type="Proteomes" id="UP001050975">
    <property type="component" value="Unassembled WGS sequence"/>
</dbReference>
<dbReference type="AlphaFoldDB" id="A0AAV3XF91"/>
<accession>A0AAV3XF91</accession>
<keyword evidence="3" id="KW-1185">Reference proteome</keyword>
<protein>
    <submittedName>
        <fullName evidence="2">Glycosyl transferase, group 1</fullName>
    </submittedName>
</protein>
<evidence type="ECO:0000259" key="1">
    <source>
        <dbReference type="Pfam" id="PF13439"/>
    </source>
</evidence>
<dbReference type="PANTHER" id="PTHR45947">
    <property type="entry name" value="SULFOQUINOVOSYL TRANSFERASE SQD2"/>
    <property type="match status" value="1"/>
</dbReference>
<dbReference type="EMBL" id="BLAY01000107">
    <property type="protein sequence ID" value="GET41044.1"/>
    <property type="molecule type" value="Genomic_DNA"/>
</dbReference>
<keyword evidence="2" id="KW-0808">Transferase</keyword>
<comment type="caution">
    <text evidence="2">The sequence shown here is derived from an EMBL/GenBank/DDBJ whole genome shotgun (WGS) entry which is preliminary data.</text>
</comment>
<dbReference type="Pfam" id="PF13439">
    <property type="entry name" value="Glyco_transf_4"/>
    <property type="match status" value="1"/>
</dbReference>
<dbReference type="PANTHER" id="PTHR45947:SF11">
    <property type="entry name" value="SLR1508 PROTEIN"/>
    <property type="match status" value="1"/>
</dbReference>
<dbReference type="SUPFAM" id="SSF53756">
    <property type="entry name" value="UDP-Glycosyltransferase/glycogen phosphorylase"/>
    <property type="match status" value="1"/>
</dbReference>
<dbReference type="Pfam" id="PF13692">
    <property type="entry name" value="Glyco_trans_1_4"/>
    <property type="match status" value="1"/>
</dbReference>
<proteinExistence type="predicted"/>
<dbReference type="InterPro" id="IPR050194">
    <property type="entry name" value="Glycosyltransferase_grp1"/>
</dbReference>
<dbReference type="CDD" id="cd03801">
    <property type="entry name" value="GT4_PimA-like"/>
    <property type="match status" value="1"/>
</dbReference>
<dbReference type="Gene3D" id="3.40.50.2000">
    <property type="entry name" value="Glycogen Phosphorylase B"/>
    <property type="match status" value="2"/>
</dbReference>
<dbReference type="InterPro" id="IPR028098">
    <property type="entry name" value="Glyco_trans_4-like_N"/>
</dbReference>
<name>A0AAV3XF91_9CYAN</name>
<organism evidence="2 3">
    <name type="scientific">Microseira wollei NIES-4236</name>
    <dbReference type="NCBI Taxonomy" id="2530354"/>
    <lineage>
        <taxon>Bacteria</taxon>
        <taxon>Bacillati</taxon>
        <taxon>Cyanobacteriota</taxon>
        <taxon>Cyanophyceae</taxon>
        <taxon>Oscillatoriophycideae</taxon>
        <taxon>Aerosakkonematales</taxon>
        <taxon>Aerosakkonemataceae</taxon>
        <taxon>Microseira</taxon>
    </lineage>
</organism>
<sequence length="382" mass="42898">MHIAWLGKKSPFCGNVTYSREITNALLDRGHKVSFLHFATDESEPENWPDCQEVSLPFLYKSQVYTIPTPKSGKVLMDSLRDLKPDLVHASLTLSPLDFLLPEICQELNLPLVATFHTPYARKGAKLKSGTQLLAYQLYAPFLANYDRVIVFSEIQRELLAKMSVPPAQVAVIPNGVDEQKYSPGPSQFKSELPAERIFVYQGRIAVEKNVEALLKAWQKAKMGPECKLVIVGDGPTRSSLEPFYDSEYGIFWLGFVADEQRRLEILRGSDVFILPSLVEGLSLSLLEAMACGLACIATDVGADGEVLQGQAGIIVNPQRVVTELQTLLPLMREHTEFTARLGQKARQRILERYTLSRNIAQLEKLYIQVLQQPRLQLSRRV</sequence>
<feature type="domain" description="Glycosyltransferase subfamily 4-like N-terminal" evidence="1">
    <location>
        <begin position="16"/>
        <end position="180"/>
    </location>
</feature>
<gene>
    <name evidence="2" type="ORF">MiSe_58560</name>
</gene>
<reference evidence="2" key="1">
    <citation type="submission" date="2019-10" db="EMBL/GenBank/DDBJ databases">
        <title>Draft genome sequece of Microseira wollei NIES-4236.</title>
        <authorList>
            <person name="Yamaguchi H."/>
            <person name="Suzuki S."/>
            <person name="Kawachi M."/>
        </authorList>
    </citation>
    <scope>NUCLEOTIDE SEQUENCE</scope>
    <source>
        <strain evidence="2">NIES-4236</strain>
    </source>
</reference>
<dbReference type="RefSeq" id="WP_226587266.1">
    <property type="nucleotide sequence ID" value="NZ_BLAY01000107.1"/>
</dbReference>
<dbReference type="GO" id="GO:0016757">
    <property type="term" value="F:glycosyltransferase activity"/>
    <property type="evidence" value="ECO:0007669"/>
    <property type="project" value="TreeGrafter"/>
</dbReference>
<evidence type="ECO:0000313" key="2">
    <source>
        <dbReference type="EMBL" id="GET41044.1"/>
    </source>
</evidence>
<evidence type="ECO:0000313" key="3">
    <source>
        <dbReference type="Proteomes" id="UP001050975"/>
    </source>
</evidence>